<dbReference type="EMBL" id="JAPNMI010000002">
    <property type="protein sequence ID" value="MCY0788898.1"/>
    <property type="molecule type" value="Genomic_DNA"/>
</dbReference>
<evidence type="ECO:0000313" key="2">
    <source>
        <dbReference type="EMBL" id="MCY0788898.1"/>
    </source>
</evidence>
<protein>
    <recommendedName>
        <fullName evidence="1">Putative Se/S carrier protein-like domain-containing protein</fullName>
    </recommendedName>
</protein>
<gene>
    <name evidence="2" type="ORF">N0392_04230</name>
</gene>
<comment type="caution">
    <text evidence="2">The sequence shown here is derived from an EMBL/GenBank/DDBJ whole genome shotgun (WGS) entry which is preliminary data.</text>
</comment>
<evidence type="ECO:0000259" key="1">
    <source>
        <dbReference type="Pfam" id="PF11823"/>
    </source>
</evidence>
<reference evidence="2" key="1">
    <citation type="submission" date="2022-08" db="EMBL/GenBank/DDBJ databases">
        <authorList>
            <person name="Dale J.L."/>
        </authorList>
    </citation>
    <scope>NUCLEOTIDE SEQUENCE</scope>
    <source>
        <strain evidence="2">2022EL-00758</strain>
    </source>
</reference>
<feature type="domain" description="Putative Se/S carrier protein-like" evidence="1">
    <location>
        <begin position="9"/>
        <end position="68"/>
    </location>
</feature>
<accession>A0A9Q4CKS9</accession>
<dbReference type="AlphaFoldDB" id="A0A9Q4CKS9"/>
<sequence>MFHNYLFHNYLFLFHVQHGLKKLKIRLQEDSVASSVIDAPRKITTECETALAVQFSAEQDYLNYTGENIREVWQVNGTDYQRVWADETV</sequence>
<proteinExistence type="predicted"/>
<dbReference type="RefSeq" id="WP_112549720.1">
    <property type="nucleotide sequence ID" value="NZ_CP148043.1"/>
</dbReference>
<organism evidence="2 3">
    <name type="scientific">Morganella morganii</name>
    <name type="common">Proteus morganii</name>
    <dbReference type="NCBI Taxonomy" id="582"/>
    <lineage>
        <taxon>Bacteria</taxon>
        <taxon>Pseudomonadati</taxon>
        <taxon>Pseudomonadota</taxon>
        <taxon>Gammaproteobacteria</taxon>
        <taxon>Enterobacterales</taxon>
        <taxon>Morganellaceae</taxon>
        <taxon>Morganella</taxon>
    </lineage>
</organism>
<name>A0A9Q4CKS9_MORMO</name>
<dbReference type="InterPro" id="IPR021778">
    <property type="entry name" value="Se/S_carrier-like"/>
</dbReference>
<evidence type="ECO:0000313" key="3">
    <source>
        <dbReference type="Proteomes" id="UP001076655"/>
    </source>
</evidence>
<dbReference type="OrthoDB" id="6464147at2"/>
<dbReference type="Proteomes" id="UP001076655">
    <property type="component" value="Unassembled WGS sequence"/>
</dbReference>
<dbReference type="Pfam" id="PF11823">
    <property type="entry name" value="Se_S_carrier"/>
    <property type="match status" value="1"/>
</dbReference>